<gene>
    <name evidence="8" type="ORF">GQ26_0400200</name>
</gene>
<dbReference type="Pfam" id="PF13921">
    <property type="entry name" value="Myb_DNA-bind_6"/>
    <property type="match status" value="1"/>
</dbReference>
<dbReference type="InterPro" id="IPR051575">
    <property type="entry name" value="Myb-like_DNA-bd"/>
</dbReference>
<dbReference type="SMART" id="SM00717">
    <property type="entry name" value="SANT"/>
    <property type="match status" value="3"/>
</dbReference>
<feature type="domain" description="HTH myb-type" evidence="7">
    <location>
        <begin position="111"/>
        <end position="162"/>
    </location>
</feature>
<dbReference type="PANTHER" id="PTHR46621">
    <property type="entry name" value="SNRNA-ACTIVATING PROTEIN COMPLEX SUBUNIT 4"/>
    <property type="match status" value="1"/>
</dbReference>
<evidence type="ECO:0000259" key="7">
    <source>
        <dbReference type="PROSITE" id="PS51294"/>
    </source>
</evidence>
<reference evidence="8" key="1">
    <citation type="journal article" date="2014" name="PLoS Genet.">
        <title>Signature Gene Expression Reveals Novel Clues to the Molecular Mechanisms of Dimorphic Transition in Penicillium marneffei.</title>
        <authorList>
            <person name="Yang E."/>
            <person name="Wang G."/>
            <person name="Cai J."/>
            <person name="Woo P.C."/>
            <person name="Lau S.K."/>
            <person name="Yuen K.-Y."/>
            <person name="Chow W.-N."/>
            <person name="Lin X."/>
        </authorList>
    </citation>
    <scope>NUCLEOTIDE SEQUENCE [LARGE SCALE GENOMIC DNA]</scope>
    <source>
        <strain evidence="8">PM1</strain>
    </source>
</reference>
<evidence type="ECO:0000256" key="3">
    <source>
        <dbReference type="ARBA" id="ARBA00023163"/>
    </source>
</evidence>
<feature type="domain" description="Myb-like" evidence="6">
    <location>
        <begin position="1"/>
        <end position="55"/>
    </location>
</feature>
<evidence type="ECO:0000256" key="5">
    <source>
        <dbReference type="SAM" id="MobiDB-lite"/>
    </source>
</evidence>
<dbReference type="GO" id="GO:0042795">
    <property type="term" value="P:snRNA transcription by RNA polymerase II"/>
    <property type="evidence" value="ECO:0007669"/>
    <property type="project" value="TreeGrafter"/>
</dbReference>
<dbReference type="PROSITE" id="PS50090">
    <property type="entry name" value="MYB_LIKE"/>
    <property type="match status" value="3"/>
</dbReference>
<evidence type="ECO:0000259" key="6">
    <source>
        <dbReference type="PROSITE" id="PS50090"/>
    </source>
</evidence>
<dbReference type="GO" id="GO:0042796">
    <property type="term" value="P:snRNA transcription by RNA polymerase III"/>
    <property type="evidence" value="ECO:0007669"/>
    <property type="project" value="TreeGrafter"/>
</dbReference>
<dbReference type="SUPFAM" id="SSF46689">
    <property type="entry name" value="Homeodomain-like"/>
    <property type="match status" value="2"/>
</dbReference>
<dbReference type="InterPro" id="IPR009057">
    <property type="entry name" value="Homeodomain-like_sf"/>
</dbReference>
<dbReference type="GO" id="GO:0019185">
    <property type="term" value="C:snRNA-activating protein complex"/>
    <property type="evidence" value="ECO:0007669"/>
    <property type="project" value="TreeGrafter"/>
</dbReference>
<dbReference type="GO" id="GO:0000978">
    <property type="term" value="F:RNA polymerase II cis-regulatory region sequence-specific DNA binding"/>
    <property type="evidence" value="ECO:0007669"/>
    <property type="project" value="TreeGrafter"/>
</dbReference>
<keyword evidence="1" id="KW-0805">Transcription regulation</keyword>
<dbReference type="eggNOG" id="KOG0048">
    <property type="taxonomic scope" value="Eukaryota"/>
</dbReference>
<sequence>MSRVRRNWTAEEDAHLRKLVNNEIENSRPLLWRALAKKVPGRTNKDCRKRWWNSLANSTARGPWSQAENKRLIKAVSEHGTNWNEVAHIVGTRYADQCSSHWSQVLDLDINHCDWTAEEDEKLLHAVLSHGTTWSTIATSHTPKRTTLALKNRYYALRLRHQNAGNHKEPVSAKAPSSPSIKVASRIKSKNGQDDRSNGNGDTEDEEGDEEVDEDGEHREEDDGNEEEEGNWAMVEYGDSIFPLIPNCTSLIPHDLSANKAASSSSPNTVEIPEMWTGYTGAPKESIYQWMNAAMNDQTMYMNADTQLYPGERVLYANQDTSGLDMSAFLSESLRIPGTANFTAVDADTMNIDFDNLQGSLFPEYKSSNNGNSIMSVNSITPLDTSLPCDDIAGLSPESLKDTNLLPVEDGGINTTAQASSYHISITMACKSDQLGDVMTWVLTNGLACNVKINSQA</sequence>
<organism evidence="8">
    <name type="scientific">Talaromyces marneffei PM1</name>
    <dbReference type="NCBI Taxonomy" id="1077442"/>
    <lineage>
        <taxon>Eukaryota</taxon>
        <taxon>Fungi</taxon>
        <taxon>Dikarya</taxon>
        <taxon>Ascomycota</taxon>
        <taxon>Pezizomycotina</taxon>
        <taxon>Eurotiomycetes</taxon>
        <taxon>Eurotiomycetidae</taxon>
        <taxon>Eurotiales</taxon>
        <taxon>Trichocomaceae</taxon>
        <taxon>Talaromyces</taxon>
        <taxon>Talaromyces sect. Talaromyces</taxon>
    </lineage>
</organism>
<dbReference type="HOGENOM" id="CLU_048147_0_0_1"/>
<dbReference type="Gene3D" id="1.10.10.60">
    <property type="entry name" value="Homeodomain-like"/>
    <property type="match status" value="3"/>
</dbReference>
<feature type="compositionally biased region" description="Acidic residues" evidence="5">
    <location>
        <begin position="202"/>
        <end position="215"/>
    </location>
</feature>
<dbReference type="Pfam" id="PF00249">
    <property type="entry name" value="Myb_DNA-binding"/>
    <property type="match status" value="1"/>
</dbReference>
<dbReference type="InterPro" id="IPR001005">
    <property type="entry name" value="SANT/Myb"/>
</dbReference>
<dbReference type="AlphaFoldDB" id="A0A093USB4"/>
<dbReference type="GO" id="GO:0001006">
    <property type="term" value="F:RNA polymerase III type 3 promoter sequence-specific DNA binding"/>
    <property type="evidence" value="ECO:0007669"/>
    <property type="project" value="TreeGrafter"/>
</dbReference>
<feature type="domain" description="HTH myb-type" evidence="7">
    <location>
        <begin position="1"/>
        <end position="51"/>
    </location>
</feature>
<feature type="domain" description="Myb-like" evidence="6">
    <location>
        <begin position="115"/>
        <end position="158"/>
    </location>
</feature>
<feature type="domain" description="Myb-like" evidence="6">
    <location>
        <begin position="56"/>
        <end position="106"/>
    </location>
</feature>
<name>A0A093USB4_TALMA</name>
<evidence type="ECO:0000256" key="2">
    <source>
        <dbReference type="ARBA" id="ARBA00023125"/>
    </source>
</evidence>
<feature type="domain" description="HTH myb-type" evidence="7">
    <location>
        <begin position="56"/>
        <end position="110"/>
    </location>
</feature>
<dbReference type="PROSITE" id="PS51294">
    <property type="entry name" value="HTH_MYB"/>
    <property type="match status" value="3"/>
</dbReference>
<accession>A0A093USB4</accession>
<dbReference type="EMBL" id="JPOX01000040">
    <property type="protein sequence ID" value="KFX42825.1"/>
    <property type="molecule type" value="Genomic_DNA"/>
</dbReference>
<evidence type="ECO:0000256" key="4">
    <source>
        <dbReference type="ARBA" id="ARBA00023242"/>
    </source>
</evidence>
<dbReference type="InterPro" id="IPR017930">
    <property type="entry name" value="Myb_dom"/>
</dbReference>
<keyword evidence="2" id="KW-0238">DNA-binding</keyword>
<evidence type="ECO:0000313" key="8">
    <source>
        <dbReference type="EMBL" id="KFX42825.1"/>
    </source>
</evidence>
<dbReference type="PANTHER" id="PTHR46621:SF1">
    <property type="entry name" value="SNRNA-ACTIVATING PROTEIN COMPLEX SUBUNIT 4"/>
    <property type="match status" value="1"/>
</dbReference>
<proteinExistence type="predicted"/>
<evidence type="ECO:0000256" key="1">
    <source>
        <dbReference type="ARBA" id="ARBA00023015"/>
    </source>
</evidence>
<feature type="region of interest" description="Disordered" evidence="5">
    <location>
        <begin position="163"/>
        <end position="229"/>
    </location>
</feature>
<keyword evidence="4" id="KW-0539">Nucleus</keyword>
<protein>
    <submittedName>
        <fullName evidence="8">Myb-related protein B</fullName>
    </submittedName>
</protein>
<keyword evidence="3" id="KW-0804">Transcription</keyword>
<comment type="caution">
    <text evidence="8">The sequence shown here is derived from an EMBL/GenBank/DDBJ whole genome shotgun (WGS) entry which is preliminary data.</text>
</comment>
<dbReference type="CDD" id="cd00167">
    <property type="entry name" value="SANT"/>
    <property type="match status" value="3"/>
</dbReference>